<protein>
    <submittedName>
        <fullName evidence="1">Uncharacterized protein</fullName>
    </submittedName>
</protein>
<keyword evidence="2" id="KW-1185">Reference proteome</keyword>
<gene>
    <name evidence="1" type="ORF">QWZ18_17150</name>
</gene>
<dbReference type="RefSeq" id="WP_238285108.1">
    <property type="nucleotide sequence ID" value="NZ_BPQS01000002.1"/>
</dbReference>
<organism evidence="1 2">
    <name type="scientific">Methylobacterium longum</name>
    <dbReference type="NCBI Taxonomy" id="767694"/>
    <lineage>
        <taxon>Bacteria</taxon>
        <taxon>Pseudomonadati</taxon>
        <taxon>Pseudomonadota</taxon>
        <taxon>Alphaproteobacteria</taxon>
        <taxon>Hyphomicrobiales</taxon>
        <taxon>Methylobacteriaceae</taxon>
        <taxon>Methylobacterium</taxon>
    </lineage>
</organism>
<dbReference type="Proteomes" id="UP001244297">
    <property type="component" value="Unassembled WGS sequence"/>
</dbReference>
<evidence type="ECO:0000313" key="1">
    <source>
        <dbReference type="EMBL" id="MDN3572344.1"/>
    </source>
</evidence>
<sequence length="394" mass="43232">MLLSHDVDQQLRDRRPDPKPFSGWALRRIIEIDHDCPGLLAASFCFGAQRRQALFLLLALAELLGIDAIAHHLRSAESMPELTSANSSAVFGEAVLRLRRPRDLVRAVLAGPPVGLLGTLARLGHDPIGEPRTYYELGRLYLSRDPADRRRVKILGQIGGDLVGAQIPIVSALDPVLLHPALVSRLHELPQVTELHSALTYIRARCSGATDDAIRASLKRLKPGGHRGDLVKFWAARFDEPPVEFNLRGDPTLIVLDSAAALIDAGRRYTNCLAAKINEVFLGAFVYVEFRSVRCGEPGLIAELRHTDRGFVLEGLYGPDNRRVHPERAQIARRKLAACGVALLAHAPGERETVVAAARLLNEHALVEPDNHVGWGNEMLEVAEGLQHLLDEAA</sequence>
<comment type="caution">
    <text evidence="1">The sequence shown here is derived from an EMBL/GenBank/DDBJ whole genome shotgun (WGS) entry which is preliminary data.</text>
</comment>
<reference evidence="2" key="1">
    <citation type="journal article" date="2019" name="Int. J. Syst. Evol. Microbiol.">
        <title>The Global Catalogue of Microorganisms (GCM) 10K type strain sequencing project: providing services to taxonomists for standard genome sequencing and annotation.</title>
        <authorList>
            <consortium name="The Broad Institute Genomics Platform"/>
            <consortium name="The Broad Institute Genome Sequencing Center for Infectious Disease"/>
            <person name="Wu L."/>
            <person name="Ma J."/>
        </authorList>
    </citation>
    <scope>NUCLEOTIDE SEQUENCE [LARGE SCALE GENOMIC DNA]</scope>
    <source>
        <strain evidence="2">CECT 7806</strain>
    </source>
</reference>
<proteinExistence type="predicted"/>
<name>A0ABT8AR79_9HYPH</name>
<evidence type="ECO:0000313" key="2">
    <source>
        <dbReference type="Proteomes" id="UP001244297"/>
    </source>
</evidence>
<dbReference type="EMBL" id="JAUFPT010000058">
    <property type="protein sequence ID" value="MDN3572344.1"/>
    <property type="molecule type" value="Genomic_DNA"/>
</dbReference>
<accession>A0ABT8AR79</accession>